<keyword evidence="2" id="KW-0732">Signal</keyword>
<proteinExistence type="predicted"/>
<dbReference type="InParanoid" id="E2BBL4"/>
<protein>
    <submittedName>
        <fullName evidence="3">Uncharacterized protein</fullName>
    </submittedName>
</protein>
<feature type="compositionally biased region" description="Polar residues" evidence="1">
    <location>
        <begin position="114"/>
        <end position="125"/>
    </location>
</feature>
<feature type="signal peptide" evidence="2">
    <location>
        <begin position="1"/>
        <end position="22"/>
    </location>
</feature>
<dbReference type="AlphaFoldDB" id="E2BBL4"/>
<dbReference type="EMBL" id="GL447128">
    <property type="protein sequence ID" value="EFN86891.1"/>
    <property type="molecule type" value="Genomic_DNA"/>
</dbReference>
<evidence type="ECO:0000256" key="2">
    <source>
        <dbReference type="SAM" id="SignalP"/>
    </source>
</evidence>
<feature type="chain" id="PRO_5003157967" evidence="2">
    <location>
        <begin position="23"/>
        <end position="442"/>
    </location>
</feature>
<feature type="region of interest" description="Disordered" evidence="1">
    <location>
        <begin position="421"/>
        <end position="442"/>
    </location>
</feature>
<accession>E2BBL4</accession>
<dbReference type="OrthoDB" id="7552703at2759"/>
<feature type="region of interest" description="Disordered" evidence="1">
    <location>
        <begin position="302"/>
        <end position="321"/>
    </location>
</feature>
<dbReference type="OMA" id="LEPMANK"/>
<dbReference type="KEGG" id="hst:105181007"/>
<organism evidence="4">
    <name type="scientific">Harpegnathos saltator</name>
    <name type="common">Jerdon's jumping ant</name>
    <dbReference type="NCBI Taxonomy" id="610380"/>
    <lineage>
        <taxon>Eukaryota</taxon>
        <taxon>Metazoa</taxon>
        <taxon>Ecdysozoa</taxon>
        <taxon>Arthropoda</taxon>
        <taxon>Hexapoda</taxon>
        <taxon>Insecta</taxon>
        <taxon>Pterygota</taxon>
        <taxon>Neoptera</taxon>
        <taxon>Endopterygota</taxon>
        <taxon>Hymenoptera</taxon>
        <taxon>Apocrita</taxon>
        <taxon>Aculeata</taxon>
        <taxon>Formicoidea</taxon>
        <taxon>Formicidae</taxon>
        <taxon>Ponerinae</taxon>
        <taxon>Ponerini</taxon>
        <taxon>Harpegnathos</taxon>
    </lineage>
</organism>
<feature type="region of interest" description="Disordered" evidence="1">
    <location>
        <begin position="99"/>
        <end position="160"/>
    </location>
</feature>
<gene>
    <name evidence="3" type="ORF">EAI_11951</name>
</gene>
<evidence type="ECO:0000313" key="4">
    <source>
        <dbReference type="Proteomes" id="UP000008237"/>
    </source>
</evidence>
<evidence type="ECO:0000256" key="1">
    <source>
        <dbReference type="SAM" id="MobiDB-lite"/>
    </source>
</evidence>
<evidence type="ECO:0000313" key="3">
    <source>
        <dbReference type="EMBL" id="EFN86891.1"/>
    </source>
</evidence>
<name>E2BBL4_HARSA</name>
<keyword evidence="4" id="KW-1185">Reference proteome</keyword>
<sequence>MAAHHCSIIAVFFLGILSLARTISLPYEDIHLAFPAATRLIYTASESDPDFSGYSYATQDLNGGGSNVVFATGANSMSKLKEAMGLIYEADDTMKMPKKYTQGDMSDGTRDNIQESPASVEQQSKPEIEPSITKQEDFVLNDASDQEKKLSKNPEMDSSLEHRISPQELPFVHVPYPAFRANFLNLQFPTVFPRYHHVSSNVIQSQYYPNNPYAHLQFPLHDFPLYNPSAPLFYQAPITVNQVPVNDFSHVSLAAVKDITMSVKANFTDSTKTSVIQSASSVESDMIEPRTNLEPMANKVKEASPSEPASSTVEPMTTPKAVNEEATSAKVNFTDSIKTNAIQSASSVESDMIESRTNLEPMANKVKEAPLNEPALSTVEPTTTHKAVSEEIMTESIKSTVKSRRCGDHVMKNAVSSTEFANAEMNTSTKEPSAETLSTTKA</sequence>
<feature type="compositionally biased region" description="Basic and acidic residues" evidence="1">
    <location>
        <begin position="145"/>
        <end position="160"/>
    </location>
</feature>
<dbReference type="Proteomes" id="UP000008237">
    <property type="component" value="Unassembled WGS sequence"/>
</dbReference>
<reference evidence="3 4" key="1">
    <citation type="journal article" date="2010" name="Science">
        <title>Genomic comparison of the ants Camponotus floridanus and Harpegnathos saltator.</title>
        <authorList>
            <person name="Bonasio R."/>
            <person name="Zhang G."/>
            <person name="Ye C."/>
            <person name="Mutti N.S."/>
            <person name="Fang X."/>
            <person name="Qin N."/>
            <person name="Donahue G."/>
            <person name="Yang P."/>
            <person name="Li Q."/>
            <person name="Li C."/>
            <person name="Zhang P."/>
            <person name="Huang Z."/>
            <person name="Berger S.L."/>
            <person name="Reinberg D."/>
            <person name="Wang J."/>
            <person name="Liebig J."/>
        </authorList>
    </citation>
    <scope>NUCLEOTIDE SEQUENCE [LARGE SCALE GENOMIC DNA]</scope>
    <source>
        <strain evidence="3 4">R22 G/1</strain>
    </source>
</reference>